<organism evidence="1 2">
    <name type="scientific">Micromonospora polyrhachis</name>
    <dbReference type="NCBI Taxonomy" id="1282883"/>
    <lineage>
        <taxon>Bacteria</taxon>
        <taxon>Bacillati</taxon>
        <taxon>Actinomycetota</taxon>
        <taxon>Actinomycetes</taxon>
        <taxon>Micromonosporales</taxon>
        <taxon>Micromonosporaceae</taxon>
        <taxon>Micromonospora</taxon>
    </lineage>
</organism>
<proteinExistence type="predicted"/>
<evidence type="ECO:0000313" key="1">
    <source>
        <dbReference type="EMBL" id="MBB4958757.1"/>
    </source>
</evidence>
<dbReference type="RefSeq" id="WP_184534799.1">
    <property type="nucleotide sequence ID" value="NZ_JACHJW010000001.1"/>
</dbReference>
<evidence type="ECO:0000313" key="2">
    <source>
        <dbReference type="Proteomes" id="UP000578819"/>
    </source>
</evidence>
<name>A0A7W7WPP5_9ACTN</name>
<dbReference type="AlphaFoldDB" id="A0A7W7WPP5"/>
<dbReference type="Proteomes" id="UP000578819">
    <property type="component" value="Unassembled WGS sequence"/>
</dbReference>
<sequence>MRLVNHYAELKVSRRGADVTPARCLFVFPQQDPGRKVDTRRAPTFDQQGADVGLVEEHQDRLRRAPGLLAESTRTVGGRSIPTLVAGVLSYAAARRGGILGMIDTGRRARRLSTMVNAGR</sequence>
<reference evidence="1 2" key="1">
    <citation type="submission" date="2020-08" db="EMBL/GenBank/DDBJ databases">
        <title>Sequencing the genomes of 1000 actinobacteria strains.</title>
        <authorList>
            <person name="Klenk H.-P."/>
        </authorList>
    </citation>
    <scope>NUCLEOTIDE SEQUENCE [LARGE SCALE GENOMIC DNA]</scope>
    <source>
        <strain evidence="1 2">DSM 45886</strain>
    </source>
</reference>
<comment type="caution">
    <text evidence="1">The sequence shown here is derived from an EMBL/GenBank/DDBJ whole genome shotgun (WGS) entry which is preliminary data.</text>
</comment>
<protein>
    <submittedName>
        <fullName evidence="1">Uncharacterized protein</fullName>
    </submittedName>
</protein>
<keyword evidence="2" id="KW-1185">Reference proteome</keyword>
<gene>
    <name evidence="1" type="ORF">FHR38_002490</name>
</gene>
<accession>A0A7W7WPP5</accession>
<dbReference type="EMBL" id="JACHJW010000001">
    <property type="protein sequence ID" value="MBB4958757.1"/>
    <property type="molecule type" value="Genomic_DNA"/>
</dbReference>